<reference evidence="1 2" key="1">
    <citation type="journal article" date="2019" name="Commun. Biol.">
        <title>The bagworm genome reveals a unique fibroin gene that provides high tensile strength.</title>
        <authorList>
            <person name="Kono N."/>
            <person name="Nakamura H."/>
            <person name="Ohtoshi R."/>
            <person name="Tomita M."/>
            <person name="Numata K."/>
            <person name="Arakawa K."/>
        </authorList>
    </citation>
    <scope>NUCLEOTIDE SEQUENCE [LARGE SCALE GENOMIC DNA]</scope>
</reference>
<evidence type="ECO:0000313" key="1">
    <source>
        <dbReference type="EMBL" id="GBP42732.1"/>
    </source>
</evidence>
<proteinExistence type="predicted"/>
<dbReference type="EMBL" id="BGZK01000423">
    <property type="protein sequence ID" value="GBP42732.1"/>
    <property type="molecule type" value="Genomic_DNA"/>
</dbReference>
<sequence length="92" mass="10778">MDYPTVGDGRMTTLLIWRVAAMAYRHFENKKINLRIMCHVLRILLTCRLAIHANSTQNRMPSDQPMYRCPSGFGPSDRKVEGLWEVERRRCP</sequence>
<gene>
    <name evidence="1" type="ORF">EVAR_23370_1</name>
</gene>
<protein>
    <submittedName>
        <fullName evidence="1">Uncharacterized protein</fullName>
    </submittedName>
</protein>
<evidence type="ECO:0000313" key="2">
    <source>
        <dbReference type="Proteomes" id="UP000299102"/>
    </source>
</evidence>
<keyword evidence="2" id="KW-1185">Reference proteome</keyword>
<accession>A0A4C1VWJ9</accession>
<dbReference type="AlphaFoldDB" id="A0A4C1VWJ9"/>
<name>A0A4C1VWJ9_EUMVA</name>
<organism evidence="1 2">
    <name type="scientific">Eumeta variegata</name>
    <name type="common">Bagworm moth</name>
    <name type="synonym">Eumeta japonica</name>
    <dbReference type="NCBI Taxonomy" id="151549"/>
    <lineage>
        <taxon>Eukaryota</taxon>
        <taxon>Metazoa</taxon>
        <taxon>Ecdysozoa</taxon>
        <taxon>Arthropoda</taxon>
        <taxon>Hexapoda</taxon>
        <taxon>Insecta</taxon>
        <taxon>Pterygota</taxon>
        <taxon>Neoptera</taxon>
        <taxon>Endopterygota</taxon>
        <taxon>Lepidoptera</taxon>
        <taxon>Glossata</taxon>
        <taxon>Ditrysia</taxon>
        <taxon>Tineoidea</taxon>
        <taxon>Psychidae</taxon>
        <taxon>Oiketicinae</taxon>
        <taxon>Eumeta</taxon>
    </lineage>
</organism>
<comment type="caution">
    <text evidence="1">The sequence shown here is derived from an EMBL/GenBank/DDBJ whole genome shotgun (WGS) entry which is preliminary data.</text>
</comment>
<dbReference type="Proteomes" id="UP000299102">
    <property type="component" value="Unassembled WGS sequence"/>
</dbReference>